<gene>
    <name evidence="1" type="ORF">ACEZDG_14545</name>
</gene>
<dbReference type="Proteomes" id="UP001592582">
    <property type="component" value="Unassembled WGS sequence"/>
</dbReference>
<reference evidence="1 2" key="1">
    <citation type="submission" date="2024-09" db="EMBL/GenBank/DDBJ databases">
        <authorList>
            <person name="Lee S.D."/>
        </authorList>
    </citation>
    <scope>NUCLEOTIDE SEQUENCE [LARGE SCALE GENOMIC DNA]</scope>
    <source>
        <strain evidence="1 2">N1-1</strain>
    </source>
</reference>
<keyword evidence="2" id="KW-1185">Reference proteome</keyword>
<accession>A0ABV6V9S6</accession>
<proteinExistence type="predicted"/>
<sequence>MSDVDESAWLRAALREELACLWSDLDQAIRYARNGVWSIACAGVQARITAITQLVGPTPWDEIQFNLLEDGTYQRLHTEMGVDAPVDMAEVARARAESNAWRTEQRARISEALADRDARLGG</sequence>
<dbReference type="EMBL" id="JBHEZX010000005">
    <property type="protein sequence ID" value="MFC1410485.1"/>
    <property type="molecule type" value="Genomic_DNA"/>
</dbReference>
<evidence type="ECO:0000313" key="1">
    <source>
        <dbReference type="EMBL" id="MFC1410485.1"/>
    </source>
</evidence>
<dbReference type="RefSeq" id="WP_380508205.1">
    <property type="nucleotide sequence ID" value="NZ_JBHEZX010000005.1"/>
</dbReference>
<comment type="caution">
    <text evidence="1">The sequence shown here is derived from an EMBL/GenBank/DDBJ whole genome shotgun (WGS) entry which is preliminary data.</text>
</comment>
<evidence type="ECO:0000313" key="2">
    <source>
        <dbReference type="Proteomes" id="UP001592582"/>
    </source>
</evidence>
<name>A0ABV6V9S6_9ACTN</name>
<organism evidence="1 2">
    <name type="scientific">Streptacidiphilus alkalitolerans</name>
    <dbReference type="NCBI Taxonomy" id="3342712"/>
    <lineage>
        <taxon>Bacteria</taxon>
        <taxon>Bacillati</taxon>
        <taxon>Actinomycetota</taxon>
        <taxon>Actinomycetes</taxon>
        <taxon>Kitasatosporales</taxon>
        <taxon>Streptomycetaceae</taxon>
        <taxon>Streptacidiphilus</taxon>
    </lineage>
</organism>
<protein>
    <submittedName>
        <fullName evidence="1">Uncharacterized protein</fullName>
    </submittedName>
</protein>